<dbReference type="EMBL" id="BMNW01000007">
    <property type="protein sequence ID" value="GGM20036.1"/>
    <property type="molecule type" value="Genomic_DNA"/>
</dbReference>
<reference evidence="3" key="1">
    <citation type="journal article" date="2019" name="Int. J. Syst. Evol. Microbiol.">
        <title>The Global Catalogue of Microorganisms (GCM) 10K type strain sequencing project: providing services to taxonomists for standard genome sequencing and annotation.</title>
        <authorList>
            <consortium name="The Broad Institute Genomics Platform"/>
            <consortium name="The Broad Institute Genome Sequencing Center for Infectious Disease"/>
            <person name="Wu L."/>
            <person name="Ma J."/>
        </authorList>
    </citation>
    <scope>NUCLEOTIDE SEQUENCE [LARGE SCALE GENOMIC DNA]</scope>
    <source>
        <strain evidence="3">JCM 13501</strain>
    </source>
</reference>
<accession>A0ABQ2H044</accession>
<keyword evidence="3" id="KW-1185">Reference proteome</keyword>
<feature type="transmembrane region" description="Helical" evidence="1">
    <location>
        <begin position="83"/>
        <end position="104"/>
    </location>
</feature>
<keyword evidence="1" id="KW-0472">Membrane</keyword>
<dbReference type="Proteomes" id="UP000616499">
    <property type="component" value="Unassembled WGS sequence"/>
</dbReference>
<evidence type="ECO:0000256" key="1">
    <source>
        <dbReference type="SAM" id="Phobius"/>
    </source>
</evidence>
<evidence type="ECO:0000313" key="2">
    <source>
        <dbReference type="EMBL" id="GGM20036.1"/>
    </source>
</evidence>
<feature type="transmembrane region" description="Helical" evidence="1">
    <location>
        <begin position="12"/>
        <end position="31"/>
    </location>
</feature>
<dbReference type="RefSeq" id="WP_188867266.1">
    <property type="nucleotide sequence ID" value="NZ_BMNW01000007.1"/>
</dbReference>
<feature type="transmembrane region" description="Helical" evidence="1">
    <location>
        <begin position="124"/>
        <end position="143"/>
    </location>
</feature>
<feature type="transmembrane region" description="Helical" evidence="1">
    <location>
        <begin position="61"/>
        <end position="78"/>
    </location>
</feature>
<keyword evidence="1" id="KW-1133">Transmembrane helix</keyword>
<gene>
    <name evidence="2" type="ORF">GCM10009425_33570</name>
</gene>
<evidence type="ECO:0008006" key="4">
    <source>
        <dbReference type="Google" id="ProtNLM"/>
    </source>
</evidence>
<comment type="caution">
    <text evidence="2">The sequence shown here is derived from an EMBL/GenBank/DDBJ whole genome shotgun (WGS) entry which is preliminary data.</text>
</comment>
<dbReference type="Pfam" id="PF06197">
    <property type="entry name" value="DUF998"/>
    <property type="match status" value="1"/>
</dbReference>
<feature type="transmembrane region" description="Helical" evidence="1">
    <location>
        <begin position="155"/>
        <end position="172"/>
    </location>
</feature>
<evidence type="ECO:0000313" key="3">
    <source>
        <dbReference type="Proteomes" id="UP000616499"/>
    </source>
</evidence>
<protein>
    <recommendedName>
        <fullName evidence="4">DUF998 domain-containing protein</fullName>
    </recommendedName>
</protein>
<dbReference type="InterPro" id="IPR009339">
    <property type="entry name" value="DUF998"/>
</dbReference>
<proteinExistence type="predicted"/>
<sequence>MSSFRYKFAYRAGLIIPFWLFIGVMATGLLYPEYSQINQAMSELGAEEAPTHVLSPLMNNYPLGCLFIVFGIAIIRTFRESKLAMLTGLLIITHGIASFCTGYFSCDVGCKLESPSTSQTIHNYSGLVMFVSLFLASVVWIYLGRKLLQSMPFTLFSILCALVALVTLQLMGKALEAGHFFGLYQRINYGASVI</sequence>
<keyword evidence="1" id="KW-0812">Transmembrane</keyword>
<organism evidence="2 3">
    <name type="scientific">Pseudomonas asuensis</name>
    <dbReference type="NCBI Taxonomy" id="1825787"/>
    <lineage>
        <taxon>Bacteria</taxon>
        <taxon>Pseudomonadati</taxon>
        <taxon>Pseudomonadota</taxon>
        <taxon>Gammaproteobacteria</taxon>
        <taxon>Pseudomonadales</taxon>
        <taxon>Pseudomonadaceae</taxon>
        <taxon>Pseudomonas</taxon>
    </lineage>
</organism>
<name>A0ABQ2H044_9PSED</name>